<evidence type="ECO:0000313" key="2">
    <source>
        <dbReference type="EMBL" id="GBH21730.1"/>
    </source>
</evidence>
<comment type="caution">
    <text evidence="2">The sequence shown here is derived from an EMBL/GenBank/DDBJ whole genome shotgun (WGS) entry which is preliminary data.</text>
</comment>
<dbReference type="GO" id="GO:0006351">
    <property type="term" value="P:DNA-templated transcription"/>
    <property type="evidence" value="ECO:0007669"/>
    <property type="project" value="InterPro"/>
</dbReference>
<evidence type="ECO:0000259" key="1">
    <source>
        <dbReference type="PROSITE" id="PS50507"/>
    </source>
</evidence>
<dbReference type="SUPFAM" id="SSF56672">
    <property type="entry name" value="DNA/RNA polymerases"/>
    <property type="match status" value="1"/>
</dbReference>
<name>A0A2V0RLH6_9ZZZZ</name>
<dbReference type="GO" id="GO:0003723">
    <property type="term" value="F:RNA binding"/>
    <property type="evidence" value="ECO:0007669"/>
    <property type="project" value="InterPro"/>
</dbReference>
<dbReference type="AlphaFoldDB" id="A0A2V0RLH6"/>
<feature type="domain" description="RdRp catalytic" evidence="1">
    <location>
        <begin position="232"/>
        <end position="351"/>
    </location>
</feature>
<proteinExistence type="predicted"/>
<dbReference type="EMBL" id="BDQA01000279">
    <property type="protein sequence ID" value="GBH21730.1"/>
    <property type="molecule type" value="Genomic_RNA"/>
</dbReference>
<reference evidence="2" key="1">
    <citation type="submission" date="2017-04" db="EMBL/GenBank/DDBJ databases">
        <title>Unveiling RNA virosphere associated with marine microorganisms.</title>
        <authorList>
            <person name="Urayama S."/>
            <person name="Takaki Y."/>
            <person name="Nishi S."/>
            <person name="Yoshida Y."/>
            <person name="Deguchi S."/>
            <person name="Takai K."/>
            <person name="Nunoura T."/>
        </authorList>
    </citation>
    <scope>NUCLEOTIDE SEQUENCE</scope>
</reference>
<dbReference type="InterPro" id="IPR007094">
    <property type="entry name" value="RNA-dir_pol_PSvirus"/>
</dbReference>
<dbReference type="PROSITE" id="PS50507">
    <property type="entry name" value="RDRP_SSRNA_POS"/>
    <property type="match status" value="1"/>
</dbReference>
<dbReference type="Pfam" id="PF00680">
    <property type="entry name" value="RdRP_1"/>
    <property type="match status" value="1"/>
</dbReference>
<sequence length="503" mass="57911">MTIYSFRTFMREVRVKYDPSSITTHLRGDWGKFRVRHGISTVRSTPSQYLRSLRCFGQISSSYWRDVADRTSMTTRLDAFCSKREIDFDADILSDAVKIVSDKFGFDNLKPLRLREAVNQLPGSSSAGYPYQKKRSACRTEIVHDASVVKDTLLRGKKPLVYPCVASARRVVRERGKNKPRLVWCYPGAISALEATFEGASKHKLKELEFLGCNTNWMSRDSWIKLFDVQWESIISLDYQGFDASVPAFLIHKAFKIYKQWFELTEQEDRLLVFLRDYFVHTPIVFYDKVIQKHRGIPSGSCFTYIIGTLVNLIASNYLALSCGFTISSDRSRWSGDDSRMVTTWGEGPVSIPTLSEVCGHLGLTINLTKSDVRLSNSIFTDDGPDMGIGSFLSRELNRGYPNLRFDREKALAQLIIPEKPDKSVHDLADRIIGLTYAYGFDKQTYDCLAEAWQIVKNSYRGSLDIGGERIRNKMRWILNSEEELDWSFKSWEFYHQLYFDYV</sequence>
<protein>
    <submittedName>
        <fullName evidence="2">RdRp</fullName>
    </submittedName>
</protein>
<organism evidence="2">
    <name type="scientific">viral metagenome</name>
    <dbReference type="NCBI Taxonomy" id="1070528"/>
    <lineage>
        <taxon>unclassified sequences</taxon>
        <taxon>metagenomes</taxon>
        <taxon>organismal metagenomes</taxon>
    </lineage>
</organism>
<dbReference type="InterPro" id="IPR043502">
    <property type="entry name" value="DNA/RNA_pol_sf"/>
</dbReference>
<accession>A0A2V0RLH6</accession>
<dbReference type="GO" id="GO:0003968">
    <property type="term" value="F:RNA-directed RNA polymerase activity"/>
    <property type="evidence" value="ECO:0007669"/>
    <property type="project" value="InterPro"/>
</dbReference>
<dbReference type="InterPro" id="IPR001205">
    <property type="entry name" value="RNA-dir_pol_C"/>
</dbReference>
<dbReference type="GO" id="GO:0039694">
    <property type="term" value="P:viral RNA genome replication"/>
    <property type="evidence" value="ECO:0007669"/>
    <property type="project" value="InterPro"/>
</dbReference>